<feature type="transmembrane region" description="Helical" evidence="5">
    <location>
        <begin position="20"/>
        <end position="46"/>
    </location>
</feature>
<feature type="transmembrane region" description="Helical" evidence="5">
    <location>
        <begin position="126"/>
        <end position="146"/>
    </location>
</feature>
<evidence type="ECO:0000256" key="1">
    <source>
        <dbReference type="ARBA" id="ARBA00004141"/>
    </source>
</evidence>
<accession>A0A1I1EBH3</accession>
<dbReference type="EMBL" id="FOLG01000001">
    <property type="protein sequence ID" value="SFB84086.1"/>
    <property type="molecule type" value="Genomic_DNA"/>
</dbReference>
<evidence type="ECO:0000256" key="3">
    <source>
        <dbReference type="ARBA" id="ARBA00022989"/>
    </source>
</evidence>
<gene>
    <name evidence="6" type="ORF">SAMN04488094_101722</name>
</gene>
<feature type="transmembrane region" description="Helical" evidence="5">
    <location>
        <begin position="66"/>
        <end position="95"/>
    </location>
</feature>
<feature type="transmembrane region" description="Helical" evidence="5">
    <location>
        <begin position="191"/>
        <end position="214"/>
    </location>
</feature>
<dbReference type="STRING" id="441112.SAMN04488094_101722"/>
<proteinExistence type="predicted"/>
<dbReference type="Pfam" id="PF07264">
    <property type="entry name" value="EI24"/>
    <property type="match status" value="1"/>
</dbReference>
<protein>
    <submittedName>
        <fullName evidence="6">Uncharacterized protein involved in cysteine biosynthesis</fullName>
    </submittedName>
</protein>
<dbReference type="OrthoDB" id="5421146at2"/>
<dbReference type="Proteomes" id="UP000198728">
    <property type="component" value="Unassembled WGS sequence"/>
</dbReference>
<evidence type="ECO:0000313" key="6">
    <source>
        <dbReference type="EMBL" id="SFB84086.1"/>
    </source>
</evidence>
<name>A0A1I1EBH3_9RHOB</name>
<feature type="transmembrane region" description="Helical" evidence="5">
    <location>
        <begin position="152"/>
        <end position="171"/>
    </location>
</feature>
<evidence type="ECO:0000256" key="2">
    <source>
        <dbReference type="ARBA" id="ARBA00022692"/>
    </source>
</evidence>
<evidence type="ECO:0000313" key="7">
    <source>
        <dbReference type="Proteomes" id="UP000198728"/>
    </source>
</evidence>
<dbReference type="RefSeq" id="WP_093359268.1">
    <property type="nucleotide sequence ID" value="NZ_FOLG01000001.1"/>
</dbReference>
<dbReference type="InterPro" id="IPR059112">
    <property type="entry name" value="CysZ/EI24"/>
</dbReference>
<organism evidence="6 7">
    <name type="scientific">Tropicimonas isoalkanivorans</name>
    <dbReference type="NCBI Taxonomy" id="441112"/>
    <lineage>
        <taxon>Bacteria</taxon>
        <taxon>Pseudomonadati</taxon>
        <taxon>Pseudomonadota</taxon>
        <taxon>Alphaproteobacteria</taxon>
        <taxon>Rhodobacterales</taxon>
        <taxon>Roseobacteraceae</taxon>
        <taxon>Tropicimonas</taxon>
    </lineage>
</organism>
<sequence>MRIFRDVSLALSQMSDRRFLRVFLLGVGLTVLLLAGATVLLVWLIGGLVPDHLTLFGLSLDFADNVVSVATVGLMLVASVFLMVPVASAFTGFFLDEVAEAVEERHYPQLPPANPGNWGEAMKDSVSFLGVIVVVNLIALILYFFVGPFAPLLFWVVNGYLLGREYFQLVAMRRVGRKGAIAARRRHMPRIWLAGTLMAAPLSIPIVNLFVPILGAATFTHLYHRLETPDAARNRR</sequence>
<comment type="subcellular location">
    <subcellularLocation>
        <location evidence="1">Membrane</location>
        <topology evidence="1">Multi-pass membrane protein</topology>
    </subcellularLocation>
</comment>
<dbReference type="AlphaFoldDB" id="A0A1I1EBH3"/>
<evidence type="ECO:0000256" key="5">
    <source>
        <dbReference type="SAM" id="Phobius"/>
    </source>
</evidence>
<keyword evidence="2 5" id="KW-0812">Transmembrane</keyword>
<reference evidence="6 7" key="1">
    <citation type="submission" date="2016-10" db="EMBL/GenBank/DDBJ databases">
        <authorList>
            <person name="de Groot N.N."/>
        </authorList>
    </citation>
    <scope>NUCLEOTIDE SEQUENCE [LARGE SCALE GENOMIC DNA]</scope>
    <source>
        <strain evidence="6 7">DSM 19548</strain>
    </source>
</reference>
<keyword evidence="7" id="KW-1185">Reference proteome</keyword>
<keyword evidence="3 5" id="KW-1133">Transmembrane helix</keyword>
<keyword evidence="4 5" id="KW-0472">Membrane</keyword>
<evidence type="ECO:0000256" key="4">
    <source>
        <dbReference type="ARBA" id="ARBA00023136"/>
    </source>
</evidence>